<dbReference type="InterPro" id="IPR050789">
    <property type="entry name" value="Diverse_Enzym_Activities"/>
</dbReference>
<dbReference type="InterPro" id="IPR001466">
    <property type="entry name" value="Beta-lactam-related"/>
</dbReference>
<sequence>MYELSAEVQTHTFRNMPALYPVRIVPRGAQVRALGRGPEIDPRYEVDGQSLDAQAFMARNDVTGLLVMKGDDVVLERYAQGNDEGTRWTSFSVAKSISSTLVGAALHDGAIASLDDSVVRYVPALKGSGYEGVTVEQVLNMTSGLRWDETYRNPGSDRRAMFAAQLSLVPGSILKVLAQLPRMHAPGTVFNYSTGESFLQAEIVSAATGMSAASYLSKKIWQPLGMERDSFWQLDSPDGMEIGSSGFGAVLRDYGRFGRFIANGGCVEGRAVLPPGWVDDIPNLPGDSALLDVKPYAGGHALGYHRQWWLLPQGEKALPAHGPGAFSAIGVFGQYLYINRDADVVAVLWGSASAPEMPAYEGEILAFLGAAVQAAGQAG</sequence>
<dbReference type="RefSeq" id="WP_276267770.1">
    <property type="nucleotide sequence ID" value="NZ_JARJLM010000526.1"/>
</dbReference>
<dbReference type="PANTHER" id="PTHR43283">
    <property type="entry name" value="BETA-LACTAMASE-RELATED"/>
    <property type="match status" value="1"/>
</dbReference>
<dbReference type="InterPro" id="IPR012338">
    <property type="entry name" value="Beta-lactam/transpept-like"/>
</dbReference>
<accession>A0ABT6AYB3</accession>
<dbReference type="SUPFAM" id="SSF56601">
    <property type="entry name" value="beta-lactamase/transpeptidase-like"/>
    <property type="match status" value="1"/>
</dbReference>
<dbReference type="Proteomes" id="UP001216674">
    <property type="component" value="Unassembled WGS sequence"/>
</dbReference>
<protein>
    <submittedName>
        <fullName evidence="2">Serine hydrolase</fullName>
    </submittedName>
</protein>
<dbReference type="Gene3D" id="3.40.710.10">
    <property type="entry name" value="DD-peptidase/beta-lactamase superfamily"/>
    <property type="match status" value="1"/>
</dbReference>
<proteinExistence type="predicted"/>
<reference evidence="2 3" key="1">
    <citation type="submission" date="2023-03" db="EMBL/GenBank/DDBJ databases">
        <title>Draft assemblies of triclosan tolerant bacteria isolated from returned activated sludge.</title>
        <authorList>
            <person name="Van Hamelsveld S."/>
        </authorList>
    </citation>
    <scope>NUCLEOTIDE SEQUENCE [LARGE SCALE GENOMIC DNA]</scope>
    <source>
        <strain evidence="2 3">GW210010_S58</strain>
    </source>
</reference>
<evidence type="ECO:0000313" key="3">
    <source>
        <dbReference type="Proteomes" id="UP001216674"/>
    </source>
</evidence>
<dbReference type="PANTHER" id="PTHR43283:SF14">
    <property type="entry name" value="BLL8153 PROTEIN"/>
    <property type="match status" value="1"/>
</dbReference>
<keyword evidence="3" id="KW-1185">Reference proteome</keyword>
<dbReference type="Pfam" id="PF00144">
    <property type="entry name" value="Beta-lactamase"/>
    <property type="match status" value="1"/>
</dbReference>
<feature type="domain" description="Beta-lactamase-related" evidence="1">
    <location>
        <begin position="55"/>
        <end position="361"/>
    </location>
</feature>
<evidence type="ECO:0000259" key="1">
    <source>
        <dbReference type="Pfam" id="PF00144"/>
    </source>
</evidence>
<gene>
    <name evidence="2" type="ORF">P3W85_32440</name>
</gene>
<dbReference type="EMBL" id="JARJLM010000526">
    <property type="protein sequence ID" value="MDF3837616.1"/>
    <property type="molecule type" value="Genomic_DNA"/>
</dbReference>
<evidence type="ECO:0000313" key="2">
    <source>
        <dbReference type="EMBL" id="MDF3837616.1"/>
    </source>
</evidence>
<organism evidence="2 3">
    <name type="scientific">Cupriavidus basilensis</name>
    <dbReference type="NCBI Taxonomy" id="68895"/>
    <lineage>
        <taxon>Bacteria</taxon>
        <taxon>Pseudomonadati</taxon>
        <taxon>Pseudomonadota</taxon>
        <taxon>Betaproteobacteria</taxon>
        <taxon>Burkholderiales</taxon>
        <taxon>Burkholderiaceae</taxon>
        <taxon>Cupriavidus</taxon>
    </lineage>
</organism>
<dbReference type="GO" id="GO:0016787">
    <property type="term" value="F:hydrolase activity"/>
    <property type="evidence" value="ECO:0007669"/>
    <property type="project" value="UniProtKB-KW"/>
</dbReference>
<comment type="caution">
    <text evidence="2">The sequence shown here is derived from an EMBL/GenBank/DDBJ whole genome shotgun (WGS) entry which is preliminary data.</text>
</comment>
<keyword evidence="2" id="KW-0378">Hydrolase</keyword>
<name>A0ABT6AYB3_9BURK</name>